<sequence>MQSMVGAAAPSVPHVTYNRRRVRGGGIEETNLQEGLRSAESLVVGRSRAKPLTSSSGKNLGDKFQSSVKDNFPRSVIRSQVLDSHGKPSAETSKGFTVNGDTDDHKTNKSGTTYKFTYEYSIVGQGEPESKGSRSKPPLPPTEFSYVSLIFPKLLTDRAHLPYQKSRSSAIYKGLAKIFEQAEKRIFCVKLYV</sequence>
<accession>A0ABD0UUC3</accession>
<protein>
    <submittedName>
        <fullName evidence="2">Uncharacterized protein</fullName>
    </submittedName>
</protein>
<feature type="region of interest" description="Disordered" evidence="1">
    <location>
        <begin position="81"/>
        <end position="110"/>
    </location>
</feature>
<proteinExistence type="predicted"/>
<reference evidence="2 3" key="1">
    <citation type="journal article" date="2024" name="Plant Biotechnol. J.">
        <title>Dendrobium thyrsiflorum genome and its molecular insights into genes involved in important horticultural traits.</title>
        <authorList>
            <person name="Chen B."/>
            <person name="Wang J.Y."/>
            <person name="Zheng P.J."/>
            <person name="Li K.L."/>
            <person name="Liang Y.M."/>
            <person name="Chen X.F."/>
            <person name="Zhang C."/>
            <person name="Zhao X."/>
            <person name="He X."/>
            <person name="Zhang G.Q."/>
            <person name="Liu Z.J."/>
            <person name="Xu Q."/>
        </authorList>
    </citation>
    <scope>NUCLEOTIDE SEQUENCE [LARGE SCALE GENOMIC DNA]</scope>
    <source>
        <strain evidence="2">GZMU011</strain>
    </source>
</reference>
<evidence type="ECO:0000256" key="1">
    <source>
        <dbReference type="SAM" id="MobiDB-lite"/>
    </source>
</evidence>
<feature type="compositionally biased region" description="Polar residues" evidence="1">
    <location>
        <begin position="52"/>
        <end position="67"/>
    </location>
</feature>
<dbReference type="AlphaFoldDB" id="A0ABD0UUC3"/>
<evidence type="ECO:0000313" key="2">
    <source>
        <dbReference type="EMBL" id="KAL0916085.1"/>
    </source>
</evidence>
<dbReference type="Proteomes" id="UP001552299">
    <property type="component" value="Unassembled WGS sequence"/>
</dbReference>
<dbReference type="EMBL" id="JANQDX010000011">
    <property type="protein sequence ID" value="KAL0916085.1"/>
    <property type="molecule type" value="Genomic_DNA"/>
</dbReference>
<name>A0ABD0UUC3_DENTH</name>
<feature type="compositionally biased region" description="Polar residues" evidence="1">
    <location>
        <begin position="90"/>
        <end position="100"/>
    </location>
</feature>
<keyword evidence="3" id="KW-1185">Reference proteome</keyword>
<organism evidence="2 3">
    <name type="scientific">Dendrobium thyrsiflorum</name>
    <name type="common">Pinecone-like raceme dendrobium</name>
    <name type="synonym">Orchid</name>
    <dbReference type="NCBI Taxonomy" id="117978"/>
    <lineage>
        <taxon>Eukaryota</taxon>
        <taxon>Viridiplantae</taxon>
        <taxon>Streptophyta</taxon>
        <taxon>Embryophyta</taxon>
        <taxon>Tracheophyta</taxon>
        <taxon>Spermatophyta</taxon>
        <taxon>Magnoliopsida</taxon>
        <taxon>Liliopsida</taxon>
        <taxon>Asparagales</taxon>
        <taxon>Orchidaceae</taxon>
        <taxon>Epidendroideae</taxon>
        <taxon>Malaxideae</taxon>
        <taxon>Dendrobiinae</taxon>
        <taxon>Dendrobium</taxon>
    </lineage>
</organism>
<gene>
    <name evidence="2" type="ORF">M5K25_013567</name>
</gene>
<feature type="region of interest" description="Disordered" evidence="1">
    <location>
        <begin position="47"/>
        <end position="67"/>
    </location>
</feature>
<comment type="caution">
    <text evidence="2">The sequence shown here is derived from an EMBL/GenBank/DDBJ whole genome shotgun (WGS) entry which is preliminary data.</text>
</comment>
<evidence type="ECO:0000313" key="3">
    <source>
        <dbReference type="Proteomes" id="UP001552299"/>
    </source>
</evidence>